<evidence type="ECO:0000256" key="1">
    <source>
        <dbReference type="ARBA" id="ARBA00009182"/>
    </source>
</evidence>
<evidence type="ECO:0000259" key="9">
    <source>
        <dbReference type="PROSITE" id="PS50975"/>
    </source>
</evidence>
<dbReference type="PIRSF" id="PIRSF001554">
    <property type="entry name" value="SucCS_beta"/>
    <property type="match status" value="1"/>
</dbReference>
<dbReference type="EC" id="6.2.1.5" evidence="7"/>
<dbReference type="EMBL" id="JELY01003604">
    <property type="protein sequence ID" value="KYF47596.1"/>
    <property type="molecule type" value="Genomic_DNA"/>
</dbReference>
<dbReference type="InterPro" id="IPR016102">
    <property type="entry name" value="Succinyl-CoA_synth-like"/>
</dbReference>
<feature type="binding site" evidence="7">
    <location>
        <position position="205"/>
    </location>
    <ligand>
        <name>Mg(2+)</name>
        <dbReference type="ChEBI" id="CHEBI:18420"/>
    </ligand>
</feature>
<reference evidence="10 11" key="1">
    <citation type="submission" date="2014-02" db="EMBL/GenBank/DDBJ databases">
        <title>The small core and large imbalanced accessory genome model reveals a collaborative survival strategy of Sorangium cellulosum strains in nature.</title>
        <authorList>
            <person name="Han K."/>
            <person name="Peng R."/>
            <person name="Blom J."/>
            <person name="Li Y.-Z."/>
        </authorList>
    </citation>
    <scope>NUCLEOTIDE SEQUENCE [LARGE SCALE GENOMIC DNA]</scope>
    <source>
        <strain evidence="10 11">So0157-25</strain>
    </source>
</reference>
<dbReference type="InterPro" id="IPR013650">
    <property type="entry name" value="ATP-grasp_succ-CoA_synth-type"/>
</dbReference>
<evidence type="ECO:0000256" key="5">
    <source>
        <dbReference type="ARBA" id="ARBA00022741"/>
    </source>
</evidence>
<dbReference type="FunFam" id="3.30.470.20:FF:000002">
    <property type="entry name" value="Succinate--CoA ligase [ADP-forming] subunit beta"/>
    <property type="match status" value="1"/>
</dbReference>
<dbReference type="GO" id="GO:0004775">
    <property type="term" value="F:succinate-CoA ligase (ADP-forming) activity"/>
    <property type="evidence" value="ECO:0007669"/>
    <property type="project" value="UniProtKB-UniRule"/>
</dbReference>
<keyword evidence="5 7" id="KW-0547">Nucleotide-binding</keyword>
<evidence type="ECO:0000256" key="6">
    <source>
        <dbReference type="ARBA" id="ARBA00022842"/>
    </source>
</evidence>
<feature type="binding site" evidence="7">
    <location>
        <begin position="57"/>
        <end position="59"/>
    </location>
    <ligand>
        <name>ATP</name>
        <dbReference type="ChEBI" id="CHEBI:30616"/>
    </ligand>
</feature>
<comment type="similarity">
    <text evidence="1 7">Belongs to the succinate/malate CoA ligase beta subunit family.</text>
</comment>
<dbReference type="GO" id="GO:0004776">
    <property type="term" value="F:succinate-CoA ligase (GDP-forming) activity"/>
    <property type="evidence" value="ECO:0007669"/>
    <property type="project" value="RHEA"/>
</dbReference>
<feature type="domain" description="ATP-grasp" evidence="9">
    <location>
        <begin position="9"/>
        <end position="233"/>
    </location>
</feature>
<dbReference type="InterPro" id="IPR013815">
    <property type="entry name" value="ATP_grasp_subdomain_1"/>
</dbReference>
<dbReference type="PANTHER" id="PTHR11815">
    <property type="entry name" value="SUCCINYL-COA SYNTHETASE BETA CHAIN"/>
    <property type="match status" value="1"/>
</dbReference>
<sequence>MKIHEYQGKQVFARYGVPVPNGEPAFQASEVAPIADRLIAQTGNPVVVVKAQIHAGGRGKGGGVKVAKGGSAEATALAEKILGMQLVTKQTGPEGQKVRRLYIEQGLDIARELYFAMLVDRERRRVAVIASTEGGMDIEEVAHSTPEKIFKLFVDPVLGLAPYQGRQLAIALGLTAKETQRQFLKLVASLYACFTAEDCSLLEINPLVVTRAGDIFALDAKVSFDDNAEFRHPEWNELRDVDEEDAVELQAKRAGLSYVSLDGDIGCLVNGAGLAMATMDIILHYGGKPANFLDVGGGASQEQVKTAFQIILRSERVRGIFVNIFGGIMRCDVVAAGVIAAAKELGLKVPLVVRLEGTNVEAGRKLLDESGLTIQSASSMADGAQKIVAATRGGKAQAGA</sequence>
<keyword evidence="3 7" id="KW-0436">Ligase</keyword>
<feature type="binding site" evidence="7">
    <location>
        <position position="270"/>
    </location>
    <ligand>
        <name>substrate</name>
        <note>ligand shared with subunit alpha</note>
    </ligand>
</feature>
<gene>
    <name evidence="7 10" type="primary">sucC</name>
    <name evidence="10" type="ORF">BE08_17725</name>
</gene>
<dbReference type="GO" id="GO:0042709">
    <property type="term" value="C:succinate-CoA ligase complex"/>
    <property type="evidence" value="ECO:0007669"/>
    <property type="project" value="TreeGrafter"/>
</dbReference>
<dbReference type="PROSITE" id="PS01217">
    <property type="entry name" value="SUCCINYL_COA_LIG_3"/>
    <property type="match status" value="1"/>
</dbReference>
<dbReference type="NCBIfam" id="NF001913">
    <property type="entry name" value="PRK00696.1"/>
    <property type="match status" value="1"/>
</dbReference>
<dbReference type="SUPFAM" id="SSF52210">
    <property type="entry name" value="Succinyl-CoA synthetase domains"/>
    <property type="match status" value="1"/>
</dbReference>
<dbReference type="Gene3D" id="3.30.1490.20">
    <property type="entry name" value="ATP-grasp fold, A domain"/>
    <property type="match status" value="1"/>
</dbReference>
<dbReference type="InterPro" id="IPR011761">
    <property type="entry name" value="ATP-grasp"/>
</dbReference>
<name>A0A150NZC0_SORCE</name>
<dbReference type="AlphaFoldDB" id="A0A150NZC0"/>
<dbReference type="FunFam" id="3.30.1490.20:FF:000002">
    <property type="entry name" value="Succinate--CoA ligase [ADP-forming] subunit beta"/>
    <property type="match status" value="1"/>
</dbReference>
<comment type="catalytic activity">
    <reaction evidence="7">
        <text>succinate + ATP + CoA = succinyl-CoA + ADP + phosphate</text>
        <dbReference type="Rhea" id="RHEA:17661"/>
        <dbReference type="ChEBI" id="CHEBI:30031"/>
        <dbReference type="ChEBI" id="CHEBI:30616"/>
        <dbReference type="ChEBI" id="CHEBI:43474"/>
        <dbReference type="ChEBI" id="CHEBI:57287"/>
        <dbReference type="ChEBI" id="CHEBI:57292"/>
        <dbReference type="ChEBI" id="CHEBI:456216"/>
        <dbReference type="EC" id="6.2.1.5"/>
    </reaction>
</comment>
<dbReference type="FunFam" id="3.40.50.261:FF:000001">
    <property type="entry name" value="Succinate--CoA ligase [ADP-forming] subunit beta"/>
    <property type="match status" value="1"/>
</dbReference>
<evidence type="ECO:0000313" key="10">
    <source>
        <dbReference type="EMBL" id="KYF47596.1"/>
    </source>
</evidence>
<dbReference type="GO" id="GO:0005524">
    <property type="term" value="F:ATP binding"/>
    <property type="evidence" value="ECO:0007669"/>
    <property type="project" value="UniProtKB-UniRule"/>
</dbReference>
<evidence type="ECO:0000256" key="7">
    <source>
        <dbReference type="HAMAP-Rule" id="MF_00558"/>
    </source>
</evidence>
<keyword evidence="2 7" id="KW-0816">Tricarboxylic acid cycle</keyword>
<evidence type="ECO:0000313" key="11">
    <source>
        <dbReference type="Proteomes" id="UP000075420"/>
    </source>
</evidence>
<dbReference type="GO" id="GO:0006104">
    <property type="term" value="P:succinyl-CoA metabolic process"/>
    <property type="evidence" value="ECO:0007669"/>
    <property type="project" value="TreeGrafter"/>
</dbReference>
<evidence type="ECO:0000256" key="2">
    <source>
        <dbReference type="ARBA" id="ARBA00022532"/>
    </source>
</evidence>
<dbReference type="Pfam" id="PF08442">
    <property type="entry name" value="ATP-grasp_2"/>
    <property type="match status" value="1"/>
</dbReference>
<keyword evidence="7 8" id="KW-0067">ATP-binding</keyword>
<feature type="binding site" evidence="7">
    <location>
        <begin position="327"/>
        <end position="329"/>
    </location>
    <ligand>
        <name>substrate</name>
        <note>ligand shared with subunit alpha</note>
    </ligand>
</feature>
<dbReference type="HAMAP" id="MF_00558">
    <property type="entry name" value="Succ_CoA_beta"/>
    <property type="match status" value="1"/>
</dbReference>
<comment type="pathway">
    <text evidence="7">Carbohydrate metabolism; tricarboxylic acid cycle; succinate from succinyl-CoA (ligase route): step 1/1.</text>
</comment>
<dbReference type="GO" id="GO:0006099">
    <property type="term" value="P:tricarboxylic acid cycle"/>
    <property type="evidence" value="ECO:0007669"/>
    <property type="project" value="UniProtKB-UniRule"/>
</dbReference>
<dbReference type="SUPFAM" id="SSF56059">
    <property type="entry name" value="Glutathione synthetase ATP-binding domain-like"/>
    <property type="match status" value="1"/>
</dbReference>
<feature type="binding site" evidence="7">
    <location>
        <position position="104"/>
    </location>
    <ligand>
        <name>ATP</name>
        <dbReference type="ChEBI" id="CHEBI:30616"/>
    </ligand>
</feature>
<dbReference type="NCBIfam" id="TIGR01016">
    <property type="entry name" value="sucCoAbeta"/>
    <property type="match status" value="1"/>
</dbReference>
<organism evidence="10 11">
    <name type="scientific">Sorangium cellulosum</name>
    <name type="common">Polyangium cellulosum</name>
    <dbReference type="NCBI Taxonomy" id="56"/>
    <lineage>
        <taxon>Bacteria</taxon>
        <taxon>Pseudomonadati</taxon>
        <taxon>Myxococcota</taxon>
        <taxon>Polyangia</taxon>
        <taxon>Polyangiales</taxon>
        <taxon>Polyangiaceae</taxon>
        <taxon>Sorangium</taxon>
    </lineage>
</organism>
<keyword evidence="4 7" id="KW-0479">Metal-binding</keyword>
<evidence type="ECO:0000256" key="8">
    <source>
        <dbReference type="PROSITE-ProRule" id="PRU00409"/>
    </source>
</evidence>
<protein>
    <recommendedName>
        <fullName evidence="7">Succinate--CoA ligase [ADP-forming] subunit beta</fullName>
        <ecNumber evidence="7">6.2.1.5</ecNumber>
    </recommendedName>
    <alternativeName>
        <fullName evidence="7">Succinyl-CoA synthetase subunit beta</fullName>
        <shortName evidence="7">SCS-beta</shortName>
    </alternativeName>
</protein>
<dbReference type="GO" id="GO:0000287">
    <property type="term" value="F:magnesium ion binding"/>
    <property type="evidence" value="ECO:0007669"/>
    <property type="project" value="UniProtKB-UniRule"/>
</dbReference>
<comment type="caution">
    <text evidence="10">The sequence shown here is derived from an EMBL/GenBank/DDBJ whole genome shotgun (WGS) entry which is preliminary data.</text>
</comment>
<comment type="function">
    <text evidence="7">Succinyl-CoA synthetase functions in the citric acid cycle (TCA), coupling the hydrolysis of succinyl-CoA to the synthesis of either ATP or GTP and thus represents the only step of substrate-level phosphorylation in the TCA. The beta subunit provides nucleotide specificity of the enzyme and binds the substrate succinate, while the binding sites for coenzyme A and phosphate are found in the alpha subunit.</text>
</comment>
<dbReference type="PROSITE" id="PS50975">
    <property type="entry name" value="ATP_GRASP"/>
    <property type="match status" value="1"/>
</dbReference>
<dbReference type="InterPro" id="IPR005811">
    <property type="entry name" value="SUCC_ACL_C"/>
</dbReference>
<dbReference type="Gene3D" id="3.30.470.20">
    <property type="entry name" value="ATP-grasp fold, B domain"/>
    <property type="match status" value="1"/>
</dbReference>
<dbReference type="GO" id="GO:0005829">
    <property type="term" value="C:cytosol"/>
    <property type="evidence" value="ECO:0007669"/>
    <property type="project" value="TreeGrafter"/>
</dbReference>
<evidence type="ECO:0000256" key="4">
    <source>
        <dbReference type="ARBA" id="ARBA00022723"/>
    </source>
</evidence>
<feature type="binding site" evidence="7">
    <location>
        <position position="107"/>
    </location>
    <ligand>
        <name>ATP</name>
        <dbReference type="ChEBI" id="CHEBI:30616"/>
    </ligand>
</feature>
<evidence type="ECO:0000256" key="3">
    <source>
        <dbReference type="ARBA" id="ARBA00022598"/>
    </source>
</evidence>
<keyword evidence="6 7" id="KW-0460">Magnesium</keyword>
<feature type="binding site" evidence="7">
    <location>
        <position position="112"/>
    </location>
    <ligand>
        <name>ATP</name>
        <dbReference type="ChEBI" id="CHEBI:30616"/>
    </ligand>
</feature>
<comment type="cofactor">
    <cofactor evidence="7">
        <name>Mg(2+)</name>
        <dbReference type="ChEBI" id="CHEBI:18420"/>
    </cofactor>
    <text evidence="7">Binds 1 Mg(2+) ion per subunit.</text>
</comment>
<dbReference type="UniPathway" id="UPA00223">
    <property type="reaction ID" value="UER00999"/>
</dbReference>
<dbReference type="Pfam" id="PF00549">
    <property type="entry name" value="Ligase_CoA"/>
    <property type="match status" value="1"/>
</dbReference>
<dbReference type="Proteomes" id="UP000075420">
    <property type="component" value="Unassembled WGS sequence"/>
</dbReference>
<dbReference type="InterPro" id="IPR005809">
    <property type="entry name" value="Succ_CoA_ligase-like_bsu"/>
</dbReference>
<comment type="catalytic activity">
    <reaction evidence="7">
        <text>GTP + succinate + CoA = succinyl-CoA + GDP + phosphate</text>
        <dbReference type="Rhea" id="RHEA:22120"/>
        <dbReference type="ChEBI" id="CHEBI:30031"/>
        <dbReference type="ChEBI" id="CHEBI:37565"/>
        <dbReference type="ChEBI" id="CHEBI:43474"/>
        <dbReference type="ChEBI" id="CHEBI:57287"/>
        <dbReference type="ChEBI" id="CHEBI:57292"/>
        <dbReference type="ChEBI" id="CHEBI:58189"/>
    </reaction>
</comment>
<accession>A0A150NZC0</accession>
<dbReference type="InterPro" id="IPR017866">
    <property type="entry name" value="Succ-CoA_synthase_bsu_CS"/>
</dbReference>
<feature type="binding site" evidence="7">
    <location>
        <position position="219"/>
    </location>
    <ligand>
        <name>Mg(2+)</name>
        <dbReference type="ChEBI" id="CHEBI:18420"/>
    </ligand>
</feature>
<dbReference type="PANTHER" id="PTHR11815:SF10">
    <property type="entry name" value="SUCCINATE--COA LIGASE [GDP-FORMING] SUBUNIT BETA, MITOCHONDRIAL"/>
    <property type="match status" value="1"/>
</dbReference>
<feature type="binding site" evidence="7">
    <location>
        <position position="50"/>
    </location>
    <ligand>
        <name>ATP</name>
        <dbReference type="ChEBI" id="CHEBI:30616"/>
    </ligand>
</feature>
<comment type="subunit">
    <text evidence="7">Heterotetramer of two alpha and two beta subunits.</text>
</comment>
<proteinExistence type="inferred from homology"/>
<dbReference type="Gene3D" id="3.40.50.261">
    <property type="entry name" value="Succinyl-CoA synthetase domains"/>
    <property type="match status" value="1"/>
</dbReference>